<dbReference type="Gene3D" id="3.40.50.1820">
    <property type="entry name" value="alpha/beta hydrolase"/>
    <property type="match status" value="1"/>
</dbReference>
<dbReference type="AlphaFoldDB" id="A0A3A4F108"/>
<dbReference type="GO" id="GO:0016787">
    <property type="term" value="F:hydrolase activity"/>
    <property type="evidence" value="ECO:0007669"/>
    <property type="project" value="UniProtKB-KW"/>
</dbReference>
<dbReference type="InterPro" id="IPR022742">
    <property type="entry name" value="Hydrolase_4"/>
</dbReference>
<proteinExistence type="predicted"/>
<gene>
    <name evidence="3" type="ORF">D3250_09635</name>
</gene>
<accession>A0A3A4F108</accession>
<feature type="region of interest" description="Disordered" evidence="1">
    <location>
        <begin position="49"/>
        <end position="77"/>
    </location>
</feature>
<name>A0A3A4F108_9MICC</name>
<keyword evidence="3" id="KW-0378">Hydrolase</keyword>
<evidence type="ECO:0000256" key="1">
    <source>
        <dbReference type="SAM" id="MobiDB-lite"/>
    </source>
</evidence>
<feature type="domain" description="Serine aminopeptidase S33" evidence="2">
    <location>
        <begin position="129"/>
        <end position="327"/>
    </location>
</feature>
<evidence type="ECO:0000313" key="4">
    <source>
        <dbReference type="Proteomes" id="UP000266615"/>
    </source>
</evidence>
<dbReference type="InterPro" id="IPR051044">
    <property type="entry name" value="MAG_DAG_Lipase"/>
</dbReference>
<protein>
    <submittedName>
        <fullName evidence="3">Alpha/beta hydrolase</fullName>
    </submittedName>
</protein>
<keyword evidence="4" id="KW-1185">Reference proteome</keyword>
<evidence type="ECO:0000259" key="2">
    <source>
        <dbReference type="Pfam" id="PF12146"/>
    </source>
</evidence>
<dbReference type="PANTHER" id="PTHR11614">
    <property type="entry name" value="PHOSPHOLIPASE-RELATED"/>
    <property type="match status" value="1"/>
</dbReference>
<feature type="compositionally biased region" description="Low complexity" evidence="1">
    <location>
        <begin position="53"/>
        <end position="62"/>
    </location>
</feature>
<organism evidence="3 4">
    <name type="scientific">Nesterenkonia natronophila</name>
    <dbReference type="NCBI Taxonomy" id="2174932"/>
    <lineage>
        <taxon>Bacteria</taxon>
        <taxon>Bacillati</taxon>
        <taxon>Actinomycetota</taxon>
        <taxon>Actinomycetes</taxon>
        <taxon>Micrococcales</taxon>
        <taxon>Micrococcaceae</taxon>
        <taxon>Nesterenkonia</taxon>
    </lineage>
</organism>
<sequence>MNLFGVHAREYVAKDRLIYGNRHGQILSSTHLRPTLASLDLAHMTIEHERKTPASQSSSADAAESDLEELSEELLTDSPPEEWVADYLPHCSRMTLPLGEDFEGPVSATLVRCDQDPEPGSALPPVLQIHGWTDYFYNLPMAYQWIERGHRFYALDLRKYGRSLREHQTPGHIEDLTEYDAEINAACAVIAAENPELPAPVISAHSTGGLVATLWAERHARGASALVLNSPWLELAGQSPARAAAEGIVTPLNRVNPTAELKVPRPENYWQSMSSQAHGEWELHPRWRPRVSFPMTMGWLKAVFAGHRRVRQGLDLDVPVLVLLAEKSAFRTQWNEQFQESDSVLDVDLLARRSHKLSRVVTIVRIPRAMHDIFASAEQVRNAAFQETSKWLRGYVG</sequence>
<dbReference type="EMBL" id="QYZP01000003">
    <property type="protein sequence ID" value="RJN31488.1"/>
    <property type="molecule type" value="Genomic_DNA"/>
</dbReference>
<dbReference type="SUPFAM" id="SSF53474">
    <property type="entry name" value="alpha/beta-Hydrolases"/>
    <property type="match status" value="1"/>
</dbReference>
<dbReference type="InterPro" id="IPR029058">
    <property type="entry name" value="AB_hydrolase_fold"/>
</dbReference>
<comment type="caution">
    <text evidence="3">The sequence shown here is derived from an EMBL/GenBank/DDBJ whole genome shotgun (WGS) entry which is preliminary data.</text>
</comment>
<dbReference type="Pfam" id="PF12146">
    <property type="entry name" value="Hydrolase_4"/>
    <property type="match status" value="1"/>
</dbReference>
<feature type="compositionally biased region" description="Acidic residues" evidence="1">
    <location>
        <begin position="63"/>
        <end position="77"/>
    </location>
</feature>
<evidence type="ECO:0000313" key="3">
    <source>
        <dbReference type="EMBL" id="RJN31488.1"/>
    </source>
</evidence>
<reference evidence="3 4" key="1">
    <citation type="submission" date="2018-09" db="EMBL/GenBank/DDBJ databases">
        <title>Nesterenkonia natronophila sp. nov., an alkaliphilic actinobacteriume isolated from a soda lake, and emended description of the genus Nesterenkonia.</title>
        <authorList>
            <person name="Menes R.J."/>
            <person name="Iriarte A."/>
        </authorList>
    </citation>
    <scope>NUCLEOTIDE SEQUENCE [LARGE SCALE GENOMIC DNA]</scope>
    <source>
        <strain evidence="3 4">M8</strain>
    </source>
</reference>
<dbReference type="Proteomes" id="UP000266615">
    <property type="component" value="Unassembled WGS sequence"/>
</dbReference>